<dbReference type="InterPro" id="IPR001005">
    <property type="entry name" value="SANT/Myb"/>
</dbReference>
<accession>C5KH46</accession>
<feature type="region of interest" description="Disordered" evidence="4">
    <location>
        <begin position="167"/>
        <end position="196"/>
    </location>
</feature>
<feature type="region of interest" description="Disordered" evidence="4">
    <location>
        <begin position="114"/>
        <end position="146"/>
    </location>
</feature>
<feature type="region of interest" description="Disordered" evidence="4">
    <location>
        <begin position="275"/>
        <end position="305"/>
    </location>
</feature>
<dbReference type="InterPro" id="IPR006447">
    <property type="entry name" value="Myb_dom_plants"/>
</dbReference>
<dbReference type="PANTHER" id="PTHR12802">
    <property type="entry name" value="SWI/SNF COMPLEX-RELATED"/>
    <property type="match status" value="1"/>
</dbReference>
<dbReference type="EMBL" id="GG673069">
    <property type="protein sequence ID" value="EER15908.1"/>
    <property type="molecule type" value="Genomic_DNA"/>
</dbReference>
<dbReference type="CDD" id="cd00167">
    <property type="entry name" value="SANT"/>
    <property type="match status" value="1"/>
</dbReference>
<dbReference type="PROSITE" id="PS51294">
    <property type="entry name" value="HTH_MYB"/>
    <property type="match status" value="1"/>
</dbReference>
<evidence type="ECO:0000256" key="3">
    <source>
        <dbReference type="ARBA" id="ARBA00023242"/>
    </source>
</evidence>
<evidence type="ECO:0000259" key="5">
    <source>
        <dbReference type="PROSITE" id="PS50090"/>
    </source>
</evidence>
<dbReference type="InParanoid" id="C5KH46"/>
<gene>
    <name evidence="7" type="ORF">Pmar_PMAR003365</name>
</gene>
<evidence type="ECO:0000259" key="6">
    <source>
        <dbReference type="PROSITE" id="PS51294"/>
    </source>
</evidence>
<feature type="domain" description="HTH myb-type" evidence="6">
    <location>
        <begin position="65"/>
        <end position="110"/>
    </location>
</feature>
<dbReference type="AlphaFoldDB" id="C5KH46"/>
<dbReference type="GO" id="GO:0003677">
    <property type="term" value="F:DNA binding"/>
    <property type="evidence" value="ECO:0007669"/>
    <property type="project" value="InterPro"/>
</dbReference>
<dbReference type="InterPro" id="IPR017930">
    <property type="entry name" value="Myb_dom"/>
</dbReference>
<dbReference type="Pfam" id="PF00249">
    <property type="entry name" value="Myb_DNA-binding"/>
    <property type="match status" value="1"/>
</dbReference>
<dbReference type="SUPFAM" id="SSF46689">
    <property type="entry name" value="Homeodomain-like"/>
    <property type="match status" value="1"/>
</dbReference>
<keyword evidence="2" id="KW-0804">Transcription</keyword>
<feature type="compositionally biased region" description="Polar residues" evidence="4">
    <location>
        <begin position="125"/>
        <end position="134"/>
    </location>
</feature>
<dbReference type="SMART" id="SM00717">
    <property type="entry name" value="SANT"/>
    <property type="match status" value="1"/>
</dbReference>
<protein>
    <submittedName>
        <fullName evidence="7">Uncharacterized protein</fullName>
    </submittedName>
</protein>
<evidence type="ECO:0000256" key="2">
    <source>
        <dbReference type="ARBA" id="ARBA00023163"/>
    </source>
</evidence>
<dbReference type="RefSeq" id="XP_002784112.1">
    <property type="nucleotide sequence ID" value="XM_002784066.1"/>
</dbReference>
<feature type="compositionally biased region" description="Polar residues" evidence="4">
    <location>
        <begin position="290"/>
        <end position="305"/>
    </location>
</feature>
<organism evidence="8">
    <name type="scientific">Perkinsus marinus (strain ATCC 50983 / TXsc)</name>
    <dbReference type="NCBI Taxonomy" id="423536"/>
    <lineage>
        <taxon>Eukaryota</taxon>
        <taxon>Sar</taxon>
        <taxon>Alveolata</taxon>
        <taxon>Perkinsozoa</taxon>
        <taxon>Perkinsea</taxon>
        <taxon>Perkinsida</taxon>
        <taxon>Perkinsidae</taxon>
        <taxon>Perkinsus</taxon>
    </lineage>
</organism>
<feature type="compositionally biased region" description="Low complexity" evidence="4">
    <location>
        <begin position="135"/>
        <end position="146"/>
    </location>
</feature>
<evidence type="ECO:0000256" key="4">
    <source>
        <dbReference type="SAM" id="MobiDB-lite"/>
    </source>
</evidence>
<reference evidence="7 8" key="1">
    <citation type="submission" date="2008-07" db="EMBL/GenBank/DDBJ databases">
        <authorList>
            <person name="El-Sayed N."/>
            <person name="Caler E."/>
            <person name="Inman J."/>
            <person name="Amedeo P."/>
            <person name="Hass B."/>
            <person name="Wortman J."/>
        </authorList>
    </citation>
    <scope>NUCLEOTIDE SEQUENCE [LARGE SCALE GENOMIC DNA]</scope>
    <source>
        <strain evidence="8">ATCC 50983 / TXsc</strain>
    </source>
</reference>
<dbReference type="OrthoDB" id="342406at2759"/>
<dbReference type="OMA" id="ISTECAG"/>
<evidence type="ECO:0000313" key="7">
    <source>
        <dbReference type="EMBL" id="EER15908.1"/>
    </source>
</evidence>
<keyword evidence="3" id="KW-0539">Nucleus</keyword>
<evidence type="ECO:0000313" key="8">
    <source>
        <dbReference type="Proteomes" id="UP000007800"/>
    </source>
</evidence>
<dbReference type="Proteomes" id="UP000007800">
    <property type="component" value="Unassembled WGS sequence"/>
</dbReference>
<dbReference type="PROSITE" id="PS50090">
    <property type="entry name" value="MYB_LIKE"/>
    <property type="match status" value="1"/>
</dbReference>
<feature type="domain" description="Myb-like" evidence="5">
    <location>
        <begin position="65"/>
        <end position="106"/>
    </location>
</feature>
<proteinExistence type="predicted"/>
<sequence length="463" mass="49872">MRAKAWRLSDPGLAVSRRLRPLAQYLQCIKEDIVVVKRLVERRRLPLRGLSLAQQCNNDQSDITTAEEHLVFLEGLRDHGRDWTIITSNIPTRTNKQVRSHAQKYFQDLDRRLQDQQDPGRVVQSRLSQSQGLVQQQESNNNSANQAKEQLAIEELLRSLTVAQGTQNLSKHTERVDENSAWNPRPAGATVSTCPHESAGEAVPATAQATMRPAASGAVCPSNLELAALAAVAANLTSKRGVSDVNAHGTAAQPFVQGLDLSAIAAAASAISCAPATPPPPAPQEKASATTRPGSGEQASSSSLQTARDIGLLTGGDVLAMDNHLTFVDNMRSILHHFLSALPPASAAYEEVSACLKDVEAHLHECRAWAPIMTEKLHSTGQQLYARTSMLFDKYMNSNNSSLKGTSPSNNDGIQGQPCHTSNQQFFPVAGESNCPISTECAGWQQTAVVPVASSESPERGPF</sequence>
<dbReference type="InterPro" id="IPR009057">
    <property type="entry name" value="Homeodomain-like_sf"/>
</dbReference>
<name>C5KH46_PERM5</name>
<dbReference type="GeneID" id="9060744"/>
<keyword evidence="8" id="KW-1185">Reference proteome</keyword>
<keyword evidence="1" id="KW-0805">Transcription regulation</keyword>
<dbReference type="Gene3D" id="1.10.10.60">
    <property type="entry name" value="Homeodomain-like"/>
    <property type="match status" value="1"/>
</dbReference>
<dbReference type="NCBIfam" id="TIGR01557">
    <property type="entry name" value="myb_SHAQKYF"/>
    <property type="match status" value="1"/>
</dbReference>
<evidence type="ECO:0000256" key="1">
    <source>
        <dbReference type="ARBA" id="ARBA00023015"/>
    </source>
</evidence>